<protein>
    <submittedName>
        <fullName evidence="3">Uncharacterized protein</fullName>
    </submittedName>
</protein>
<keyword evidence="2" id="KW-0732">Signal</keyword>
<evidence type="ECO:0000256" key="1">
    <source>
        <dbReference type="SAM" id="Coils"/>
    </source>
</evidence>
<dbReference type="InterPro" id="IPR035126">
    <property type="entry name" value="SCVP"/>
</dbReference>
<dbReference type="Proteomes" id="UP001303046">
    <property type="component" value="Unassembled WGS sequence"/>
</dbReference>
<keyword evidence="4" id="KW-1185">Reference proteome</keyword>
<proteinExistence type="predicted"/>
<reference evidence="3 4" key="1">
    <citation type="submission" date="2023-08" db="EMBL/GenBank/DDBJ databases">
        <title>A Necator americanus chromosomal reference genome.</title>
        <authorList>
            <person name="Ilik V."/>
            <person name="Petrzelkova K.J."/>
            <person name="Pardy F."/>
            <person name="Fuh T."/>
            <person name="Niatou-Singa F.S."/>
            <person name="Gouil Q."/>
            <person name="Baker L."/>
            <person name="Ritchie M.E."/>
            <person name="Jex A.R."/>
            <person name="Gazzola D."/>
            <person name="Li H."/>
            <person name="Toshio Fujiwara R."/>
            <person name="Zhan B."/>
            <person name="Aroian R.V."/>
            <person name="Pafco B."/>
            <person name="Schwarz E.M."/>
        </authorList>
    </citation>
    <scope>NUCLEOTIDE SEQUENCE [LARGE SCALE GENOMIC DNA]</scope>
    <source>
        <strain evidence="3 4">Aroian</strain>
        <tissue evidence="3">Whole animal</tissue>
    </source>
</reference>
<evidence type="ECO:0000313" key="4">
    <source>
        <dbReference type="Proteomes" id="UP001303046"/>
    </source>
</evidence>
<dbReference type="EMBL" id="JAVFWL010000003">
    <property type="protein sequence ID" value="KAK6745710.1"/>
    <property type="molecule type" value="Genomic_DNA"/>
</dbReference>
<evidence type="ECO:0000313" key="3">
    <source>
        <dbReference type="EMBL" id="KAK6745710.1"/>
    </source>
</evidence>
<feature type="signal peptide" evidence="2">
    <location>
        <begin position="1"/>
        <end position="17"/>
    </location>
</feature>
<dbReference type="Pfam" id="PF17619">
    <property type="entry name" value="SCVP"/>
    <property type="match status" value="1"/>
</dbReference>
<accession>A0ABR1D7A8</accession>
<feature type="coiled-coil region" evidence="1">
    <location>
        <begin position="32"/>
        <end position="59"/>
    </location>
</feature>
<evidence type="ECO:0000256" key="2">
    <source>
        <dbReference type="SAM" id="SignalP"/>
    </source>
</evidence>
<comment type="caution">
    <text evidence="3">The sequence shown here is derived from an EMBL/GenBank/DDBJ whole genome shotgun (WGS) entry which is preliminary data.</text>
</comment>
<sequence>MKLLLLAAVVLLQICAAFGVERRKTTFTVMIVTNKLYEEEEVENDLEELNNELYELYKNYGNELDITGPSMKKSTKNISGLFSAAYRSIIRLEDCSKIKESAKKVRLEKNSMILYVEIKCKFRTLKFINKKNVKVGFRSPWRTNLVKTEENDQSSL</sequence>
<gene>
    <name evidence="3" type="primary">Necator_chrIII.g12824</name>
    <name evidence="3" type="ORF">RB195_012057</name>
</gene>
<name>A0ABR1D7A8_NECAM</name>
<keyword evidence="1" id="KW-0175">Coiled coil</keyword>
<organism evidence="3 4">
    <name type="scientific">Necator americanus</name>
    <name type="common">Human hookworm</name>
    <dbReference type="NCBI Taxonomy" id="51031"/>
    <lineage>
        <taxon>Eukaryota</taxon>
        <taxon>Metazoa</taxon>
        <taxon>Ecdysozoa</taxon>
        <taxon>Nematoda</taxon>
        <taxon>Chromadorea</taxon>
        <taxon>Rhabditida</taxon>
        <taxon>Rhabditina</taxon>
        <taxon>Rhabditomorpha</taxon>
        <taxon>Strongyloidea</taxon>
        <taxon>Ancylostomatidae</taxon>
        <taxon>Bunostominae</taxon>
        <taxon>Necator</taxon>
    </lineage>
</organism>
<feature type="chain" id="PRO_5047206992" evidence="2">
    <location>
        <begin position="18"/>
        <end position="156"/>
    </location>
</feature>